<dbReference type="AlphaFoldDB" id="A0A420PB51"/>
<comment type="caution">
    <text evidence="2">The sequence shown here is derived from an EMBL/GenBank/DDBJ whole genome shotgun (WGS) entry which is preliminary data.</text>
</comment>
<proteinExistence type="predicted"/>
<gene>
    <name evidence="2" type="ORF">BFJ68_g16641</name>
</gene>
<evidence type="ECO:0000256" key="1">
    <source>
        <dbReference type="SAM" id="Phobius"/>
    </source>
</evidence>
<dbReference type="EMBL" id="MRCY01000311">
    <property type="protein sequence ID" value="RKK89753.1"/>
    <property type="molecule type" value="Genomic_DNA"/>
</dbReference>
<dbReference type="Proteomes" id="UP000285860">
    <property type="component" value="Unassembled WGS sequence"/>
</dbReference>
<organism evidence="2 3">
    <name type="scientific">Fusarium oxysporum</name>
    <name type="common">Fusarium vascular wilt</name>
    <dbReference type="NCBI Taxonomy" id="5507"/>
    <lineage>
        <taxon>Eukaryota</taxon>
        <taxon>Fungi</taxon>
        <taxon>Dikarya</taxon>
        <taxon>Ascomycota</taxon>
        <taxon>Pezizomycotina</taxon>
        <taxon>Sordariomycetes</taxon>
        <taxon>Hypocreomycetidae</taxon>
        <taxon>Hypocreales</taxon>
        <taxon>Nectriaceae</taxon>
        <taxon>Fusarium</taxon>
        <taxon>Fusarium oxysporum species complex</taxon>
    </lineage>
</organism>
<sequence length="82" mass="9762">MPNDYFFIVIVIFIIFIHFPIIFNDFQAVSFQRHLLPIGAAFFLVTDNKFQRLLHDIEVIVKWKKELGIPVKDKYSRGFPTF</sequence>
<protein>
    <submittedName>
        <fullName evidence="2">Uncharacterized protein</fullName>
    </submittedName>
</protein>
<keyword evidence="1" id="KW-0472">Membrane</keyword>
<keyword evidence="1" id="KW-1133">Transmembrane helix</keyword>
<reference evidence="2 3" key="1">
    <citation type="journal article" date="2018" name="Sci. Rep.">
        <title>Characterisation of pathogen-specific regions and novel effector candidates in Fusarium oxysporum f. sp. cepae.</title>
        <authorList>
            <person name="Armitage A.D."/>
            <person name="Taylor A."/>
            <person name="Sobczyk M.K."/>
            <person name="Baxter L."/>
            <person name="Greenfield B.P."/>
            <person name="Bates H.J."/>
            <person name="Wilson F."/>
            <person name="Jackson A.C."/>
            <person name="Ott S."/>
            <person name="Harrison R.J."/>
            <person name="Clarkson J.P."/>
        </authorList>
    </citation>
    <scope>NUCLEOTIDE SEQUENCE [LARGE SCALE GENOMIC DNA]</scope>
    <source>
        <strain evidence="2 3">Fo_A28</strain>
    </source>
</reference>
<name>A0A420PB51_FUSOX</name>
<evidence type="ECO:0000313" key="2">
    <source>
        <dbReference type="EMBL" id="RKK89753.1"/>
    </source>
</evidence>
<keyword evidence="1" id="KW-0812">Transmembrane</keyword>
<accession>A0A420PB51</accession>
<feature type="transmembrane region" description="Helical" evidence="1">
    <location>
        <begin position="6"/>
        <end position="23"/>
    </location>
</feature>
<evidence type="ECO:0000313" key="3">
    <source>
        <dbReference type="Proteomes" id="UP000285860"/>
    </source>
</evidence>